<dbReference type="GO" id="GO:0008713">
    <property type="term" value="F:ADP-heptose-lipopolysaccharide heptosyltransferase activity"/>
    <property type="evidence" value="ECO:0007669"/>
    <property type="project" value="TreeGrafter"/>
</dbReference>
<dbReference type="GO" id="GO:0005829">
    <property type="term" value="C:cytosol"/>
    <property type="evidence" value="ECO:0007669"/>
    <property type="project" value="TreeGrafter"/>
</dbReference>
<dbReference type="PANTHER" id="PTHR30160">
    <property type="entry name" value="TETRAACYLDISACCHARIDE 4'-KINASE-RELATED"/>
    <property type="match status" value="1"/>
</dbReference>
<evidence type="ECO:0000313" key="4">
    <source>
        <dbReference type="Proteomes" id="UP000076023"/>
    </source>
</evidence>
<reference evidence="4" key="1">
    <citation type="journal article" date="2017" name="Genome Announc.">
        <title>Draft Genome Sequence of Terrimicrobium sacchariphilum NM-5T, a Facultative Anaerobic Soil Bacterium of the Class Spartobacteria.</title>
        <authorList>
            <person name="Qiu Y.L."/>
            <person name="Tourlousse D.M."/>
            <person name="Matsuura N."/>
            <person name="Ohashi A."/>
            <person name="Sekiguchi Y."/>
        </authorList>
    </citation>
    <scope>NUCLEOTIDE SEQUENCE [LARGE SCALE GENOMIC DNA]</scope>
    <source>
        <strain evidence="4">NM-5</strain>
    </source>
</reference>
<evidence type="ECO:0000256" key="2">
    <source>
        <dbReference type="ARBA" id="ARBA00022679"/>
    </source>
</evidence>
<accession>A0A146GBF1</accession>
<dbReference type="Gene3D" id="3.40.50.2000">
    <property type="entry name" value="Glycogen Phosphorylase B"/>
    <property type="match status" value="2"/>
</dbReference>
<dbReference type="Pfam" id="PF01075">
    <property type="entry name" value="Glyco_transf_9"/>
    <property type="match status" value="1"/>
</dbReference>
<comment type="caution">
    <text evidence="3">The sequence shown here is derived from an EMBL/GenBank/DDBJ whole genome shotgun (WGS) entry which is preliminary data.</text>
</comment>
<organism evidence="3 4">
    <name type="scientific">Terrimicrobium sacchariphilum</name>
    <dbReference type="NCBI Taxonomy" id="690879"/>
    <lineage>
        <taxon>Bacteria</taxon>
        <taxon>Pseudomonadati</taxon>
        <taxon>Verrucomicrobiota</taxon>
        <taxon>Terrimicrobiia</taxon>
        <taxon>Terrimicrobiales</taxon>
        <taxon>Terrimicrobiaceae</taxon>
        <taxon>Terrimicrobium</taxon>
    </lineage>
</organism>
<dbReference type="InParanoid" id="A0A146GBF1"/>
<dbReference type="STRING" id="690879.TSACC_22531"/>
<dbReference type="OrthoDB" id="9795016at2"/>
<keyword evidence="2 3" id="KW-0808">Transferase</keyword>
<evidence type="ECO:0000313" key="3">
    <source>
        <dbReference type="EMBL" id="GAT34107.1"/>
    </source>
</evidence>
<dbReference type="RefSeq" id="WP_075079770.1">
    <property type="nucleotide sequence ID" value="NZ_BDCO01000002.1"/>
</dbReference>
<gene>
    <name evidence="3" type="ORF">TSACC_22531</name>
</gene>
<dbReference type="InterPro" id="IPR002201">
    <property type="entry name" value="Glyco_trans_9"/>
</dbReference>
<keyword evidence="1" id="KW-0328">Glycosyltransferase</keyword>
<sequence length="315" mass="34843">MAGRILVIRGGAIGDFILTLPAIGLLRESFPEAHVEILGYRHITSLAERRYYANATRSIEYGPLAGFFNPKSDLDRDLSEYFSGFHQVVSYLYDPDKLFESSLRKAGVKNLITISPKLDDSDHAARQLALPLQQMALWLEDPAAEFFPADDDLALADQFLVRQHHSRVLAVHPGSGGERKNWPLTAWREFLVAEHLSARWERIFVVGGEADIPRLETLRSTLPDHGFAFLERLPLPVLGAILGRSTLFVGHDSGISHLAAAAGAQCLLMFGPTDPQIWAPANDHVSVLAAPQGDLSALDVATVRRRLDEILQDVR</sequence>
<evidence type="ECO:0000256" key="1">
    <source>
        <dbReference type="ARBA" id="ARBA00022676"/>
    </source>
</evidence>
<name>A0A146GBF1_TERSA</name>
<proteinExistence type="predicted"/>
<dbReference type="EMBL" id="BDCO01000002">
    <property type="protein sequence ID" value="GAT34107.1"/>
    <property type="molecule type" value="Genomic_DNA"/>
</dbReference>
<keyword evidence="4" id="KW-1185">Reference proteome</keyword>
<protein>
    <submittedName>
        <fullName evidence="3">ADP-heptose:LPS heptosyltransferase</fullName>
    </submittedName>
</protein>
<dbReference type="SUPFAM" id="SSF53756">
    <property type="entry name" value="UDP-Glycosyltransferase/glycogen phosphorylase"/>
    <property type="match status" value="1"/>
</dbReference>
<dbReference type="GO" id="GO:0009244">
    <property type="term" value="P:lipopolysaccharide core region biosynthetic process"/>
    <property type="evidence" value="ECO:0007669"/>
    <property type="project" value="TreeGrafter"/>
</dbReference>
<dbReference type="CDD" id="cd03789">
    <property type="entry name" value="GT9_LPS_heptosyltransferase"/>
    <property type="match status" value="1"/>
</dbReference>
<dbReference type="Proteomes" id="UP000076023">
    <property type="component" value="Unassembled WGS sequence"/>
</dbReference>
<dbReference type="InterPro" id="IPR051199">
    <property type="entry name" value="LPS_LOS_Heptosyltrfase"/>
</dbReference>
<dbReference type="AlphaFoldDB" id="A0A146GBF1"/>